<keyword evidence="2" id="KW-0808">Transferase</keyword>
<dbReference type="InterPro" id="IPR050834">
    <property type="entry name" value="Glycosyltransf_2"/>
</dbReference>
<feature type="domain" description="Glycosyltransferase 2-like" evidence="1">
    <location>
        <begin position="8"/>
        <end position="118"/>
    </location>
</feature>
<proteinExistence type="predicted"/>
<dbReference type="GO" id="GO:0016740">
    <property type="term" value="F:transferase activity"/>
    <property type="evidence" value="ECO:0007669"/>
    <property type="project" value="UniProtKB-KW"/>
</dbReference>
<accession>A0A177NF73</accession>
<dbReference type="Proteomes" id="UP000077628">
    <property type="component" value="Unassembled WGS sequence"/>
</dbReference>
<reference evidence="3" key="1">
    <citation type="submission" date="2016-03" db="EMBL/GenBank/DDBJ databases">
        <authorList>
            <person name="Heylen K."/>
            <person name="De Vos P."/>
            <person name="Vekeman B."/>
        </authorList>
    </citation>
    <scope>NUCLEOTIDE SEQUENCE [LARGE SCALE GENOMIC DNA]</scope>
    <source>
        <strain evidence="3">R-45383</strain>
    </source>
</reference>
<dbReference type="PANTHER" id="PTHR43685">
    <property type="entry name" value="GLYCOSYLTRANSFERASE"/>
    <property type="match status" value="1"/>
</dbReference>
<comment type="caution">
    <text evidence="2">The sequence shown here is derived from an EMBL/GenBank/DDBJ whole genome shotgun (WGS) entry which is preliminary data.</text>
</comment>
<evidence type="ECO:0000313" key="3">
    <source>
        <dbReference type="Proteomes" id="UP000077628"/>
    </source>
</evidence>
<dbReference type="InterPro" id="IPR029044">
    <property type="entry name" value="Nucleotide-diphossugar_trans"/>
</dbReference>
<name>A0A177NF73_9GAMM</name>
<dbReference type="Gene3D" id="3.90.550.10">
    <property type="entry name" value="Spore Coat Polysaccharide Biosynthesis Protein SpsA, Chain A"/>
    <property type="match status" value="1"/>
</dbReference>
<dbReference type="OrthoDB" id="9801954at2"/>
<dbReference type="PANTHER" id="PTHR43685:SF2">
    <property type="entry name" value="GLYCOSYLTRANSFERASE 2-LIKE DOMAIN-CONTAINING PROTEIN"/>
    <property type="match status" value="1"/>
</dbReference>
<dbReference type="EMBL" id="LUUK01000183">
    <property type="protein sequence ID" value="OAI16718.1"/>
    <property type="molecule type" value="Genomic_DNA"/>
</dbReference>
<protein>
    <submittedName>
        <fullName evidence="2">Glycosyl transferase</fullName>
    </submittedName>
</protein>
<evidence type="ECO:0000313" key="2">
    <source>
        <dbReference type="EMBL" id="OAI16718.1"/>
    </source>
</evidence>
<organism evidence="2 3">
    <name type="scientific">Methylomonas koyamae</name>
    <dbReference type="NCBI Taxonomy" id="702114"/>
    <lineage>
        <taxon>Bacteria</taxon>
        <taxon>Pseudomonadati</taxon>
        <taxon>Pseudomonadota</taxon>
        <taxon>Gammaproteobacteria</taxon>
        <taxon>Methylococcales</taxon>
        <taxon>Methylococcaceae</taxon>
        <taxon>Methylomonas</taxon>
    </lineage>
</organism>
<evidence type="ECO:0000259" key="1">
    <source>
        <dbReference type="Pfam" id="PF00535"/>
    </source>
</evidence>
<dbReference type="STRING" id="702114.A1355_09405"/>
<dbReference type="InterPro" id="IPR001173">
    <property type="entry name" value="Glyco_trans_2-like"/>
</dbReference>
<dbReference type="RefSeq" id="WP_064030144.1">
    <property type="nucleotide sequence ID" value="NZ_LUUK01000183.1"/>
</dbReference>
<gene>
    <name evidence="2" type="ORF">A1355_09405</name>
</gene>
<dbReference type="Pfam" id="PF00535">
    <property type="entry name" value="Glycos_transf_2"/>
    <property type="match status" value="1"/>
</dbReference>
<dbReference type="AlphaFoldDB" id="A0A177NF73"/>
<sequence>MSDNPLVSIIMPCFNAAKYIENTITRLFEQTYSCFELIVVDDGSRDESLAILNRLSGYYPAISVVTQANQGAGAARNVGLKLARGEFVAFLDADDGWDAEFLSVMVTELVSNPDVVLVYCGWQNLGLQDKFCRPYIPDDFERKEKILEILAACPWPIHAALIRKAVIDQVGGFDESLTSCMDYDLWLRIAIPGLIHRVEKVLAYYFHHDGDQITKNRLKIALNHWHVQQKFLRAHPDVVNKIGKERVADVTKGRLLRQAYKNFWDRDLITAQTLFRKLLFSGYFCIADLKYMLPALLPYGLYRNLIVFFDRGDQK</sequence>
<keyword evidence="3" id="KW-1185">Reference proteome</keyword>
<dbReference type="SUPFAM" id="SSF53448">
    <property type="entry name" value="Nucleotide-diphospho-sugar transferases"/>
    <property type="match status" value="1"/>
</dbReference>